<name>A0AB40D3Q0_DIOCR</name>
<dbReference type="GO" id="GO:0022857">
    <property type="term" value="F:transmembrane transporter activity"/>
    <property type="evidence" value="ECO:0007669"/>
    <property type="project" value="InterPro"/>
</dbReference>
<dbReference type="InterPro" id="IPR030184">
    <property type="entry name" value="WAT1-related"/>
</dbReference>
<proteinExistence type="inferred from homology"/>
<feature type="domain" description="EamA" evidence="8">
    <location>
        <begin position="183"/>
        <end position="321"/>
    </location>
</feature>
<keyword evidence="3 6" id="KW-0812">Transmembrane</keyword>
<feature type="domain" description="EamA" evidence="8">
    <location>
        <begin position="15"/>
        <end position="153"/>
    </location>
</feature>
<evidence type="ECO:0000259" key="8">
    <source>
        <dbReference type="Pfam" id="PF00892"/>
    </source>
</evidence>
<dbReference type="AlphaFoldDB" id="A0AB40D3Q0"/>
<feature type="transmembrane region" description="Helical" evidence="6">
    <location>
        <begin position="304"/>
        <end position="323"/>
    </location>
</feature>
<comment type="subcellular location">
    <subcellularLocation>
        <location evidence="1 6">Membrane</location>
        <topology evidence="1 6">Multi-pass membrane protein</topology>
    </subcellularLocation>
</comment>
<feature type="region of interest" description="Disordered" evidence="7">
    <location>
        <begin position="330"/>
        <end position="355"/>
    </location>
</feature>
<keyword evidence="4 6" id="KW-1133">Transmembrane helix</keyword>
<evidence type="ECO:0000256" key="3">
    <source>
        <dbReference type="ARBA" id="ARBA00022692"/>
    </source>
</evidence>
<dbReference type="GO" id="GO:0016020">
    <property type="term" value="C:membrane"/>
    <property type="evidence" value="ECO:0007669"/>
    <property type="project" value="UniProtKB-SubCell"/>
</dbReference>
<feature type="transmembrane region" description="Helical" evidence="6">
    <location>
        <begin position="137"/>
        <end position="159"/>
    </location>
</feature>
<sequence>MGVGEVMKKVKPYLAMVFLQFGFAGLYIVSVLSLKRGMSHYVLVVYRNGIAAVVMAPFALWFERKVRPKMTASCFAKILLLGLLEPVFDQNFYYMGTKATSASFSAALYNVLPAMTFVLAVILRMEKIKIKSLRSQAKICGTIITVIGALVMIIYKGAIVHMMWTKGHDQEDTSSSSNAHFLLGTFMLLFSCFCWAAFFILQSHTLKSYPAELSLATLICFFGMIESGAVALVMERNTKAWKVGWNDGLFTAVYSGIVCSGVAYYVQGIVMKERGPVFVTAFNPLVMIIVAVLGSFILSENITVGRIIGAVIIVIGLYMLIWGKAKDQEGENSEEKKGSKSMELPKSVINGDQHEINGKEYYTVVEIQQTKNP</sequence>
<dbReference type="Pfam" id="PF00892">
    <property type="entry name" value="EamA"/>
    <property type="match status" value="2"/>
</dbReference>
<dbReference type="Proteomes" id="UP001515500">
    <property type="component" value="Chromosome 19"/>
</dbReference>
<feature type="transmembrane region" description="Helical" evidence="6">
    <location>
        <begin position="278"/>
        <end position="298"/>
    </location>
</feature>
<evidence type="ECO:0000256" key="5">
    <source>
        <dbReference type="ARBA" id="ARBA00023136"/>
    </source>
</evidence>
<evidence type="ECO:0000256" key="6">
    <source>
        <dbReference type="RuleBase" id="RU363077"/>
    </source>
</evidence>
<protein>
    <recommendedName>
        <fullName evidence="6">WAT1-related protein</fullName>
    </recommendedName>
</protein>
<reference evidence="10" key="1">
    <citation type="submission" date="2025-08" db="UniProtKB">
        <authorList>
            <consortium name="RefSeq"/>
        </authorList>
    </citation>
    <scope>IDENTIFICATION</scope>
</reference>
<feature type="compositionally biased region" description="Basic and acidic residues" evidence="7">
    <location>
        <begin position="330"/>
        <end position="340"/>
    </location>
</feature>
<evidence type="ECO:0000313" key="9">
    <source>
        <dbReference type="Proteomes" id="UP001515500"/>
    </source>
</evidence>
<evidence type="ECO:0000256" key="4">
    <source>
        <dbReference type="ARBA" id="ARBA00022989"/>
    </source>
</evidence>
<evidence type="ECO:0000256" key="1">
    <source>
        <dbReference type="ARBA" id="ARBA00004141"/>
    </source>
</evidence>
<organism evidence="9 10">
    <name type="scientific">Dioscorea cayennensis subsp. rotundata</name>
    <name type="common">White Guinea yam</name>
    <name type="synonym">Dioscorea rotundata</name>
    <dbReference type="NCBI Taxonomy" id="55577"/>
    <lineage>
        <taxon>Eukaryota</taxon>
        <taxon>Viridiplantae</taxon>
        <taxon>Streptophyta</taxon>
        <taxon>Embryophyta</taxon>
        <taxon>Tracheophyta</taxon>
        <taxon>Spermatophyta</taxon>
        <taxon>Magnoliopsida</taxon>
        <taxon>Liliopsida</taxon>
        <taxon>Dioscoreales</taxon>
        <taxon>Dioscoreaceae</taxon>
        <taxon>Dioscorea</taxon>
    </lineage>
</organism>
<dbReference type="SUPFAM" id="SSF103481">
    <property type="entry name" value="Multidrug resistance efflux transporter EmrE"/>
    <property type="match status" value="2"/>
</dbReference>
<evidence type="ECO:0000256" key="2">
    <source>
        <dbReference type="ARBA" id="ARBA00007635"/>
    </source>
</evidence>
<dbReference type="GeneID" id="120283664"/>
<feature type="transmembrane region" description="Helical" evidence="6">
    <location>
        <begin position="213"/>
        <end position="234"/>
    </location>
</feature>
<feature type="transmembrane region" description="Helical" evidence="6">
    <location>
        <begin position="249"/>
        <end position="266"/>
    </location>
</feature>
<dbReference type="InterPro" id="IPR037185">
    <property type="entry name" value="EmrE-like"/>
</dbReference>
<dbReference type="RefSeq" id="XP_039146312.1">
    <property type="nucleotide sequence ID" value="XM_039290378.1"/>
</dbReference>
<feature type="transmembrane region" description="Helical" evidence="6">
    <location>
        <begin position="12"/>
        <end position="34"/>
    </location>
</feature>
<accession>A0AB40D3Q0</accession>
<evidence type="ECO:0000256" key="7">
    <source>
        <dbReference type="SAM" id="MobiDB-lite"/>
    </source>
</evidence>
<keyword evidence="5 6" id="KW-0472">Membrane</keyword>
<evidence type="ECO:0000313" key="10">
    <source>
        <dbReference type="RefSeq" id="XP_039146312.1"/>
    </source>
</evidence>
<feature type="transmembrane region" description="Helical" evidence="6">
    <location>
        <begin position="179"/>
        <end position="201"/>
    </location>
</feature>
<keyword evidence="9" id="KW-1185">Reference proteome</keyword>
<feature type="transmembrane region" description="Helical" evidence="6">
    <location>
        <begin position="106"/>
        <end position="125"/>
    </location>
</feature>
<gene>
    <name evidence="10" type="primary">LOC120283664</name>
</gene>
<dbReference type="InterPro" id="IPR000620">
    <property type="entry name" value="EamA_dom"/>
</dbReference>
<feature type="transmembrane region" description="Helical" evidence="6">
    <location>
        <begin position="40"/>
        <end position="62"/>
    </location>
</feature>
<comment type="similarity">
    <text evidence="2 6">Belongs to the drug/metabolite transporter (DMT) superfamily. Plant drug/metabolite exporter (P-DME) (TC 2.A.7.4) family.</text>
</comment>
<dbReference type="PANTHER" id="PTHR31218">
    <property type="entry name" value="WAT1-RELATED PROTEIN"/>
    <property type="match status" value="1"/>
</dbReference>